<proteinExistence type="predicted"/>
<organism evidence="2 3">
    <name type="scientific">Trichosporon asahii var. asahii (strain ATCC 90039 / CBS 2479 / JCM 2466 / KCTC 7840 / NBRC 103889/ NCYC 2677 / UAMH 7654)</name>
    <name type="common">Yeast</name>
    <dbReference type="NCBI Taxonomy" id="1186058"/>
    <lineage>
        <taxon>Eukaryota</taxon>
        <taxon>Fungi</taxon>
        <taxon>Dikarya</taxon>
        <taxon>Basidiomycota</taxon>
        <taxon>Agaricomycotina</taxon>
        <taxon>Tremellomycetes</taxon>
        <taxon>Trichosporonales</taxon>
        <taxon>Trichosporonaceae</taxon>
        <taxon>Trichosporon</taxon>
    </lineage>
</organism>
<evidence type="ECO:0000313" key="2">
    <source>
        <dbReference type="EMBL" id="EJT49695.1"/>
    </source>
</evidence>
<feature type="region of interest" description="Disordered" evidence="1">
    <location>
        <begin position="1"/>
        <end position="45"/>
    </location>
</feature>
<dbReference type="HOGENOM" id="CLU_536585_0_0_1"/>
<evidence type="ECO:0000313" key="3">
    <source>
        <dbReference type="Proteomes" id="UP000002748"/>
    </source>
</evidence>
<dbReference type="Proteomes" id="UP000002748">
    <property type="component" value="Unassembled WGS sequence"/>
</dbReference>
<dbReference type="RefSeq" id="XP_014180943.1">
    <property type="nucleotide sequence ID" value="XM_014325468.1"/>
</dbReference>
<comment type="caution">
    <text evidence="2">The sequence shown here is derived from an EMBL/GenBank/DDBJ whole genome shotgun (WGS) entry which is preliminary data.</text>
</comment>
<feature type="compositionally biased region" description="Pro residues" evidence="1">
    <location>
        <begin position="285"/>
        <end position="294"/>
    </location>
</feature>
<reference evidence="2 3" key="1">
    <citation type="journal article" date="2012" name="Eukaryot. Cell">
        <title>Draft genome sequence of CBS 2479, the standard type strain of Trichosporon asahii.</title>
        <authorList>
            <person name="Yang R.Y."/>
            <person name="Li H.T."/>
            <person name="Zhu H."/>
            <person name="Zhou G.P."/>
            <person name="Wang M."/>
            <person name="Wang L."/>
        </authorList>
    </citation>
    <scope>NUCLEOTIDE SEQUENCE [LARGE SCALE GENOMIC DNA]</scope>
    <source>
        <strain evidence="3">ATCC 90039 / CBS 2479 / JCM 2466 / KCTC 7840 / NCYC 2677 / UAMH 7654</strain>
    </source>
</reference>
<feature type="region of interest" description="Disordered" evidence="1">
    <location>
        <begin position="338"/>
        <end position="508"/>
    </location>
</feature>
<feature type="compositionally biased region" description="Basic and acidic residues" evidence="1">
    <location>
        <begin position="122"/>
        <end position="138"/>
    </location>
</feature>
<evidence type="ECO:0000256" key="1">
    <source>
        <dbReference type="SAM" id="MobiDB-lite"/>
    </source>
</evidence>
<feature type="region of interest" description="Disordered" evidence="1">
    <location>
        <begin position="162"/>
        <end position="266"/>
    </location>
</feature>
<accession>J4UEK0</accession>
<sequence>MRQPTHDGLDEEAGVRHPVRPERIDSHSAGSTTLPAPSASPTLAEERSAAGTLVAIGYQTYAYEKLLEAQRENAEVVLPTFDDTALALYTSHREDLPPRQLYYPEENYAASRHHDGRHGVYTHHDDDYGASARHDRGTYSEGSSRTVPYEVWDKRDRSQFPQLAPLPESHSHNDGQYRYSSPPPRRDPFHLRGDTYSDGRRSAKLAPLPSLPQLGPMPSFVQPKQSRHDREPCHTYKRHEDQWRERRRDRAAPYPLPNYPAYRSDNEAGHYVDHRHQQNYEHQPPLQPPNWPPPEEYHAPGTASHHHTMPAPNAHATEYGQPAQQYFQQQIENIHPALLPPNMPAAAPSKRGRSWKIPPAPTRGKAPARGKGATRGKAPTRKNPPRGKGKQKETTPQPEPERPVRSPSVTEIPDSPAAEAVEAPKQVAATKGNVDTVGEGTDAGDDGQVDDVVIAMSSTEGKTGQEASGKNGPEPDAAEYSVEGKTDGRASMTESTDVVASPTPQSMW</sequence>
<feature type="compositionally biased region" description="Basic and acidic residues" evidence="1">
    <location>
        <begin position="184"/>
        <end position="201"/>
    </location>
</feature>
<feature type="compositionally biased region" description="Polar residues" evidence="1">
    <location>
        <begin position="456"/>
        <end position="468"/>
    </location>
</feature>
<feature type="compositionally biased region" description="Polar residues" evidence="1">
    <location>
        <begin position="28"/>
        <end position="41"/>
    </location>
</feature>
<feature type="region of interest" description="Disordered" evidence="1">
    <location>
        <begin position="121"/>
        <end position="145"/>
    </location>
</feature>
<dbReference type="KEGG" id="tasa:A1Q1_01193"/>
<gene>
    <name evidence="2" type="ORF">A1Q1_01193</name>
</gene>
<dbReference type="EMBL" id="ALBS01000161">
    <property type="protein sequence ID" value="EJT49695.1"/>
    <property type="molecule type" value="Genomic_DNA"/>
</dbReference>
<name>J4UEK0_TRIAS</name>
<protein>
    <submittedName>
        <fullName evidence="2">Uncharacterized protein</fullName>
    </submittedName>
</protein>
<dbReference type="GeneID" id="25984707"/>
<dbReference type="VEuPathDB" id="FungiDB:A1Q1_01193"/>
<feature type="compositionally biased region" description="Basic and acidic residues" evidence="1">
    <location>
        <begin position="226"/>
        <end position="251"/>
    </location>
</feature>
<dbReference type="AlphaFoldDB" id="J4UEK0"/>
<feature type="compositionally biased region" description="Polar residues" evidence="1">
    <location>
        <begin position="492"/>
        <end position="508"/>
    </location>
</feature>
<feature type="region of interest" description="Disordered" evidence="1">
    <location>
        <begin position="278"/>
        <end position="316"/>
    </location>
</feature>
<feature type="compositionally biased region" description="Basic and acidic residues" evidence="1">
    <location>
        <begin position="1"/>
        <end position="26"/>
    </location>
</feature>
<feature type="compositionally biased region" description="Basic residues" evidence="1">
    <location>
        <begin position="366"/>
        <end position="389"/>
    </location>
</feature>